<evidence type="ECO:0008006" key="3">
    <source>
        <dbReference type="Google" id="ProtNLM"/>
    </source>
</evidence>
<keyword evidence="2" id="KW-1185">Reference proteome</keyword>
<dbReference type="RefSeq" id="WP_205356150.1">
    <property type="nucleotide sequence ID" value="NZ_JADKYB010000003.1"/>
</dbReference>
<dbReference type="EMBL" id="JADKYB010000003">
    <property type="protein sequence ID" value="MBM9504290.1"/>
    <property type="molecule type" value="Genomic_DNA"/>
</dbReference>
<comment type="caution">
    <text evidence="1">The sequence shown here is derived from an EMBL/GenBank/DDBJ whole genome shotgun (WGS) entry which is preliminary data.</text>
</comment>
<accession>A0ABS2TPV2</accession>
<sequence>MGEREGGEAPSATVLGPRLAADTVVMVRQGAGIRLDYSPGSLAFVDRVIEGMRHAERPAPRLTRTLIGFGAYTGEVLVRVAGAHWVAFDDGERELFGQSLGVRTPDGRLWNPLGKAVKRYENGSEDSLRLFCLSVAGRALA</sequence>
<evidence type="ECO:0000313" key="2">
    <source>
        <dbReference type="Proteomes" id="UP000749040"/>
    </source>
</evidence>
<organism evidence="1 2">
    <name type="scientific">Actinacidiphila acididurans</name>
    <dbReference type="NCBI Taxonomy" id="2784346"/>
    <lineage>
        <taxon>Bacteria</taxon>
        <taxon>Bacillati</taxon>
        <taxon>Actinomycetota</taxon>
        <taxon>Actinomycetes</taxon>
        <taxon>Kitasatosporales</taxon>
        <taxon>Streptomycetaceae</taxon>
        <taxon>Actinacidiphila</taxon>
    </lineage>
</organism>
<gene>
    <name evidence="1" type="ORF">ITX44_07030</name>
</gene>
<name>A0ABS2TPV2_9ACTN</name>
<proteinExistence type="predicted"/>
<reference evidence="1 2" key="1">
    <citation type="submission" date="2021-01" db="EMBL/GenBank/DDBJ databases">
        <title>Streptomyces acididurans sp. nov., isolated from a peat swamp forest soil.</title>
        <authorList>
            <person name="Chantavorakit T."/>
            <person name="Duangmal K."/>
        </authorList>
    </citation>
    <scope>NUCLEOTIDE SEQUENCE [LARGE SCALE GENOMIC DNA]</scope>
    <source>
        <strain evidence="1 2">KK5PA1</strain>
    </source>
</reference>
<evidence type="ECO:0000313" key="1">
    <source>
        <dbReference type="EMBL" id="MBM9504290.1"/>
    </source>
</evidence>
<dbReference type="Proteomes" id="UP000749040">
    <property type="component" value="Unassembled WGS sequence"/>
</dbReference>
<protein>
    <recommendedName>
        <fullName evidence="3">DUF3806 domain-containing protein</fullName>
    </recommendedName>
</protein>